<evidence type="ECO:0000313" key="1">
    <source>
        <dbReference type="EMBL" id="CAA6813746.1"/>
    </source>
</evidence>
<sequence>MKIKKKELIKALKEVSDFRK</sequence>
<organism evidence="1">
    <name type="scientific">uncultured Sulfurovum sp</name>
    <dbReference type="NCBI Taxonomy" id="269237"/>
    <lineage>
        <taxon>Bacteria</taxon>
        <taxon>Pseudomonadati</taxon>
        <taxon>Campylobacterota</taxon>
        <taxon>Epsilonproteobacteria</taxon>
        <taxon>Campylobacterales</taxon>
        <taxon>Sulfurovaceae</taxon>
        <taxon>Sulfurovum</taxon>
        <taxon>environmental samples</taxon>
    </lineage>
</organism>
<protein>
    <submittedName>
        <fullName evidence="1">Uncharacterized protein</fullName>
    </submittedName>
</protein>
<dbReference type="EMBL" id="CACVAZ010000086">
    <property type="protein sequence ID" value="CAA6813746.1"/>
    <property type="molecule type" value="Genomic_DNA"/>
</dbReference>
<dbReference type="AlphaFoldDB" id="A0A6S6TBK5"/>
<gene>
    <name evidence="1" type="ORF">HELGO_WM40993</name>
</gene>
<accession>A0A6S6TBK5</accession>
<name>A0A6S6TBK5_9BACT</name>
<feature type="non-terminal residue" evidence="1">
    <location>
        <position position="20"/>
    </location>
</feature>
<reference evidence="1" key="1">
    <citation type="submission" date="2020-01" db="EMBL/GenBank/DDBJ databases">
        <authorList>
            <person name="Meier V. D."/>
            <person name="Meier V D."/>
        </authorList>
    </citation>
    <scope>NUCLEOTIDE SEQUENCE</scope>
    <source>
        <strain evidence="1">HLG_WM_MAG_02</strain>
    </source>
</reference>
<proteinExistence type="predicted"/>